<proteinExistence type="predicted"/>
<dbReference type="PROSITE" id="PS51186">
    <property type="entry name" value="GNAT"/>
    <property type="match status" value="1"/>
</dbReference>
<dbReference type="Gene3D" id="3.40.630.30">
    <property type="match status" value="1"/>
</dbReference>
<dbReference type="Pfam" id="PF13302">
    <property type="entry name" value="Acetyltransf_3"/>
    <property type="match status" value="1"/>
</dbReference>
<evidence type="ECO:0000313" key="4">
    <source>
        <dbReference type="Proteomes" id="UP000578686"/>
    </source>
</evidence>
<sequence>MRTEIDLVGDHVRLRELRPSDAAAHRRIYTHPVLTRYLGVERMTPEAADRAFEATLLRREERPRRRHVFAITGRDDDTMAGCVGLLVEDYGRNAMLTGLVVLPDGAARGHGTEAGRLAMAYGFGPLGMHRIWAGHRHDHRRMREVMLAGDMHPEATLRELFHTQGTWHDVVTYAALAPRWRLTARPHERAVLELADGSDAARADMGPLTAPVPLPEPALAGG</sequence>
<dbReference type="InterPro" id="IPR051908">
    <property type="entry name" value="Ribosomal_N-acetyltransferase"/>
</dbReference>
<comment type="caution">
    <text evidence="3">The sequence shown here is derived from an EMBL/GenBank/DDBJ whole genome shotgun (WGS) entry which is preliminary data.</text>
</comment>
<organism evidence="3 4">
    <name type="scientific">Streptomyces lonarensis</name>
    <dbReference type="NCBI Taxonomy" id="700599"/>
    <lineage>
        <taxon>Bacteria</taxon>
        <taxon>Bacillati</taxon>
        <taxon>Actinomycetota</taxon>
        <taxon>Actinomycetes</taxon>
        <taxon>Kitasatosporales</taxon>
        <taxon>Streptomycetaceae</taxon>
        <taxon>Streptomyces</taxon>
    </lineage>
</organism>
<feature type="region of interest" description="Disordered" evidence="1">
    <location>
        <begin position="202"/>
        <end position="222"/>
    </location>
</feature>
<dbReference type="RefSeq" id="WP_167971537.1">
    <property type="nucleotide sequence ID" value="NZ_BHZG01000588.1"/>
</dbReference>
<evidence type="ECO:0000259" key="2">
    <source>
        <dbReference type="PROSITE" id="PS51186"/>
    </source>
</evidence>
<dbReference type="GO" id="GO:0008999">
    <property type="term" value="F:protein-N-terminal-alanine acetyltransferase activity"/>
    <property type="evidence" value="ECO:0007669"/>
    <property type="project" value="TreeGrafter"/>
</dbReference>
<evidence type="ECO:0000256" key="1">
    <source>
        <dbReference type="SAM" id="MobiDB-lite"/>
    </source>
</evidence>
<gene>
    <name evidence="3" type="ORF">HCN56_15465</name>
</gene>
<keyword evidence="3" id="KW-0808">Transferase</keyword>
<reference evidence="3 4" key="1">
    <citation type="submission" date="2020-03" db="EMBL/GenBank/DDBJ databases">
        <title>Draft genome of Streptomyces sp. ventii, isolated from the Axial Seamount in the Pacific Ocean, and resequencing of the two type strains Streptomyces lonarensis strain NCL 716 and Streptomyces bohaiensis strain 11A07.</title>
        <authorList>
            <person name="Loughran R.M."/>
            <person name="Pfannmuller K.M."/>
            <person name="Wasson B.J."/>
            <person name="Deadmond M.C."/>
            <person name="Paddock B.E."/>
            <person name="Koyack M.J."/>
            <person name="Gallegos D.A."/>
            <person name="Mitchell E.A."/>
            <person name="Ushijima B."/>
            <person name="Saw J.H."/>
            <person name="Mcphail K.L."/>
            <person name="Videau P."/>
        </authorList>
    </citation>
    <scope>NUCLEOTIDE SEQUENCE [LARGE SCALE GENOMIC DNA]</scope>
    <source>
        <strain evidence="3 4">NCL716</strain>
    </source>
</reference>
<feature type="domain" description="N-acetyltransferase" evidence="2">
    <location>
        <begin position="12"/>
        <end position="185"/>
    </location>
</feature>
<accession>A0A7X6I060</accession>
<dbReference type="InterPro" id="IPR000182">
    <property type="entry name" value="GNAT_dom"/>
</dbReference>
<dbReference type="PANTHER" id="PTHR43441:SF2">
    <property type="entry name" value="FAMILY ACETYLTRANSFERASE, PUTATIVE (AFU_ORTHOLOGUE AFUA_7G00850)-RELATED"/>
    <property type="match status" value="1"/>
</dbReference>
<dbReference type="GO" id="GO:1990189">
    <property type="term" value="F:protein N-terminal-serine acetyltransferase activity"/>
    <property type="evidence" value="ECO:0007669"/>
    <property type="project" value="TreeGrafter"/>
</dbReference>
<dbReference type="Proteomes" id="UP000578686">
    <property type="component" value="Unassembled WGS sequence"/>
</dbReference>
<dbReference type="GO" id="GO:0005737">
    <property type="term" value="C:cytoplasm"/>
    <property type="evidence" value="ECO:0007669"/>
    <property type="project" value="TreeGrafter"/>
</dbReference>
<dbReference type="InterPro" id="IPR016181">
    <property type="entry name" value="Acyl_CoA_acyltransferase"/>
</dbReference>
<dbReference type="PANTHER" id="PTHR43441">
    <property type="entry name" value="RIBOSOMAL-PROTEIN-SERINE ACETYLTRANSFERASE"/>
    <property type="match status" value="1"/>
</dbReference>
<dbReference type="AlphaFoldDB" id="A0A7X6I060"/>
<dbReference type="EMBL" id="JAAVJD010000118">
    <property type="protein sequence ID" value="NJQ06944.1"/>
    <property type="molecule type" value="Genomic_DNA"/>
</dbReference>
<keyword evidence="4" id="KW-1185">Reference proteome</keyword>
<name>A0A7X6I060_9ACTN</name>
<evidence type="ECO:0000313" key="3">
    <source>
        <dbReference type="EMBL" id="NJQ06944.1"/>
    </source>
</evidence>
<dbReference type="SUPFAM" id="SSF55729">
    <property type="entry name" value="Acyl-CoA N-acyltransferases (Nat)"/>
    <property type="match status" value="1"/>
</dbReference>
<protein>
    <submittedName>
        <fullName evidence="3">GNAT family N-acetyltransferase</fullName>
    </submittedName>
</protein>